<comment type="caution">
    <text evidence="1">The sequence shown here is derived from an EMBL/GenBank/DDBJ whole genome shotgun (WGS) entry which is preliminary data.</text>
</comment>
<proteinExistence type="predicted"/>
<organism evidence="1 2">
    <name type="scientific">Antrihabitans stalactiti</name>
    <dbReference type="NCBI Taxonomy" id="2584121"/>
    <lineage>
        <taxon>Bacteria</taxon>
        <taxon>Bacillati</taxon>
        <taxon>Actinomycetota</taxon>
        <taxon>Actinomycetes</taxon>
        <taxon>Mycobacteriales</taxon>
        <taxon>Nocardiaceae</taxon>
        <taxon>Antrihabitans</taxon>
    </lineage>
</organism>
<dbReference type="AlphaFoldDB" id="A0A848KS23"/>
<evidence type="ECO:0000313" key="1">
    <source>
        <dbReference type="EMBL" id="NMN99070.1"/>
    </source>
</evidence>
<dbReference type="EMBL" id="VCQU01000014">
    <property type="protein sequence ID" value="NMN99070.1"/>
    <property type="molecule type" value="Genomic_DNA"/>
</dbReference>
<keyword evidence="2" id="KW-1185">Reference proteome</keyword>
<gene>
    <name evidence="1" type="ORF">FGL95_28990</name>
</gene>
<sequence>MNRTEHNHTLHCSYCERRFATDHRDPRADAHGNGWVVTAEVTICPACANAHANTPSGARPVA</sequence>
<name>A0A848KS23_9NOCA</name>
<reference evidence="1 2" key="1">
    <citation type="submission" date="2019-05" db="EMBL/GenBank/DDBJ databases">
        <authorList>
            <person name="Lee S.D."/>
        </authorList>
    </citation>
    <scope>NUCLEOTIDE SEQUENCE [LARGE SCALE GENOMIC DNA]</scope>
    <source>
        <strain evidence="1 2">YC2-7</strain>
    </source>
</reference>
<reference evidence="1 2" key="2">
    <citation type="submission" date="2020-06" db="EMBL/GenBank/DDBJ databases">
        <title>Antribacter stalactiti gen. nov., sp. nov., a new member of the family Nacardiaceae isolated from a cave.</title>
        <authorList>
            <person name="Kim I.S."/>
        </authorList>
    </citation>
    <scope>NUCLEOTIDE SEQUENCE [LARGE SCALE GENOMIC DNA]</scope>
    <source>
        <strain evidence="1 2">YC2-7</strain>
    </source>
</reference>
<protein>
    <submittedName>
        <fullName evidence="1">Uncharacterized protein</fullName>
    </submittedName>
</protein>
<dbReference type="Proteomes" id="UP000535543">
    <property type="component" value="Unassembled WGS sequence"/>
</dbReference>
<evidence type="ECO:0000313" key="2">
    <source>
        <dbReference type="Proteomes" id="UP000535543"/>
    </source>
</evidence>
<dbReference type="RefSeq" id="WP_169594004.1">
    <property type="nucleotide sequence ID" value="NZ_VCQU01000014.1"/>
</dbReference>
<accession>A0A848KS23</accession>